<feature type="region of interest" description="Disordered" evidence="1">
    <location>
        <begin position="1"/>
        <end position="51"/>
    </location>
</feature>
<sequence length="194" mass="21889">MADDLMSEEDKALFREHMRSVKPLNEKTKRVSNPPSMPAPRLNKKKTATQPENSTYHLSDFISETVQSHSVLSYAHPSITGSRLRSLKNGLIPWEARLDLHGLKTETAREALCRFIQAQAQQNKRCLLIIHGKGGHLGAPPVIKNLINRWLPQFHEVLAFHSALAKDGGHGAVYVLLKKNKQEDYCSKSLHDLR</sequence>
<name>A0A378K2V3_9GAMM</name>
<dbReference type="EMBL" id="UGOG01000001">
    <property type="protein sequence ID" value="STX63579.1"/>
    <property type="molecule type" value="Genomic_DNA"/>
</dbReference>
<protein>
    <submittedName>
        <fullName evidence="3 4">DNA mismatch repair protein-like protein</fullName>
        <ecNumber evidence="4">3.1.-.-</ecNumber>
    </submittedName>
</protein>
<dbReference type="Proteomes" id="UP000254040">
    <property type="component" value="Unassembled WGS sequence"/>
</dbReference>
<dbReference type="STRING" id="39962.Lmor_3109"/>
<evidence type="ECO:0000313" key="6">
    <source>
        <dbReference type="Proteomes" id="UP000254040"/>
    </source>
</evidence>
<dbReference type="Gene3D" id="3.30.1370.110">
    <property type="match status" value="1"/>
</dbReference>
<dbReference type="EMBL" id="LNYN01000042">
    <property type="protein sequence ID" value="KTD31002.1"/>
    <property type="molecule type" value="Genomic_DNA"/>
</dbReference>
<dbReference type="SUPFAM" id="SSF160443">
    <property type="entry name" value="SMR domain-like"/>
    <property type="match status" value="1"/>
</dbReference>
<dbReference type="EC" id="3.1.-.-" evidence="4"/>
<proteinExistence type="predicted"/>
<dbReference type="PANTHER" id="PTHR35562:SF2">
    <property type="entry name" value="DNA ENDONUCLEASE SMRA-RELATED"/>
    <property type="match status" value="1"/>
</dbReference>
<dbReference type="PANTHER" id="PTHR35562">
    <property type="entry name" value="DNA ENDONUCLEASE SMRA-RELATED"/>
    <property type="match status" value="1"/>
</dbReference>
<evidence type="ECO:0000259" key="2">
    <source>
        <dbReference type="PROSITE" id="PS50828"/>
    </source>
</evidence>
<reference evidence="4 6" key="2">
    <citation type="submission" date="2018-06" db="EMBL/GenBank/DDBJ databases">
        <authorList>
            <consortium name="Pathogen Informatics"/>
            <person name="Doyle S."/>
        </authorList>
    </citation>
    <scope>NUCLEOTIDE SEQUENCE [LARGE SCALE GENOMIC DNA]</scope>
    <source>
        <strain evidence="4 6">NCTC12239</strain>
    </source>
</reference>
<dbReference type="InterPro" id="IPR002625">
    <property type="entry name" value="Smr_dom"/>
</dbReference>
<gene>
    <name evidence="4" type="primary">smrA_2</name>
    <name evidence="3" type="ORF">Lmor_3109</name>
    <name evidence="4" type="ORF">NCTC12239_02527</name>
</gene>
<dbReference type="PROSITE" id="PS50828">
    <property type="entry name" value="SMR"/>
    <property type="match status" value="1"/>
</dbReference>
<evidence type="ECO:0000313" key="5">
    <source>
        <dbReference type="Proteomes" id="UP000054985"/>
    </source>
</evidence>
<organism evidence="4 6">
    <name type="scientific">Legionella moravica</name>
    <dbReference type="NCBI Taxonomy" id="39962"/>
    <lineage>
        <taxon>Bacteria</taxon>
        <taxon>Pseudomonadati</taxon>
        <taxon>Pseudomonadota</taxon>
        <taxon>Gammaproteobacteria</taxon>
        <taxon>Legionellales</taxon>
        <taxon>Legionellaceae</taxon>
        <taxon>Legionella</taxon>
    </lineage>
</organism>
<dbReference type="AlphaFoldDB" id="A0A378K2V3"/>
<dbReference type="Pfam" id="PF01713">
    <property type="entry name" value="Smr"/>
    <property type="match status" value="1"/>
</dbReference>
<reference evidence="3 5" key="1">
    <citation type="submission" date="2015-11" db="EMBL/GenBank/DDBJ databases">
        <title>Genomic analysis of 38 Legionella species identifies large and diverse effector repertoires.</title>
        <authorList>
            <person name="Burstein D."/>
            <person name="Amaro F."/>
            <person name="Zusman T."/>
            <person name="Lifshitz Z."/>
            <person name="Cohen O."/>
            <person name="Gilbert J.A."/>
            <person name="Pupko T."/>
            <person name="Shuman H.A."/>
            <person name="Segal G."/>
        </authorList>
    </citation>
    <scope>NUCLEOTIDE SEQUENCE [LARGE SCALE GENOMIC DNA]</scope>
    <source>
        <strain evidence="3 5">ATCC 43877</strain>
    </source>
</reference>
<evidence type="ECO:0000313" key="3">
    <source>
        <dbReference type="EMBL" id="KTD31002.1"/>
    </source>
</evidence>
<accession>A0A378K2V3</accession>
<dbReference type="SMART" id="SM00463">
    <property type="entry name" value="SMR"/>
    <property type="match status" value="1"/>
</dbReference>
<feature type="compositionally biased region" description="Basic and acidic residues" evidence="1">
    <location>
        <begin position="8"/>
        <end position="29"/>
    </location>
</feature>
<keyword evidence="5" id="KW-1185">Reference proteome</keyword>
<dbReference type="Proteomes" id="UP000054985">
    <property type="component" value="Unassembled WGS sequence"/>
</dbReference>
<dbReference type="OrthoDB" id="9808881at2"/>
<dbReference type="GO" id="GO:0016787">
    <property type="term" value="F:hydrolase activity"/>
    <property type="evidence" value="ECO:0007669"/>
    <property type="project" value="UniProtKB-KW"/>
</dbReference>
<evidence type="ECO:0000313" key="4">
    <source>
        <dbReference type="EMBL" id="STX63579.1"/>
    </source>
</evidence>
<evidence type="ECO:0000256" key="1">
    <source>
        <dbReference type="SAM" id="MobiDB-lite"/>
    </source>
</evidence>
<feature type="domain" description="Smr" evidence="2">
    <location>
        <begin position="98"/>
        <end position="178"/>
    </location>
</feature>
<dbReference type="RefSeq" id="WP_028384826.1">
    <property type="nucleotide sequence ID" value="NZ_CAAAJG010000017.1"/>
</dbReference>
<dbReference type="InterPro" id="IPR036063">
    <property type="entry name" value="Smr_dom_sf"/>
</dbReference>
<keyword evidence="4" id="KW-0378">Hydrolase</keyword>